<evidence type="ECO:0000256" key="5">
    <source>
        <dbReference type="ARBA" id="ARBA00022679"/>
    </source>
</evidence>
<evidence type="ECO:0000256" key="4">
    <source>
        <dbReference type="ARBA" id="ARBA00022676"/>
    </source>
</evidence>
<dbReference type="InterPro" id="IPR029044">
    <property type="entry name" value="Nucleotide-diphossugar_trans"/>
</dbReference>
<dbReference type="Gene3D" id="3.90.550.10">
    <property type="entry name" value="Spore Coat Polysaccharide Biosynthesis Protein SpsA, Chain A"/>
    <property type="match status" value="1"/>
</dbReference>
<evidence type="ECO:0000313" key="8">
    <source>
        <dbReference type="EMBL" id="RMR49778.1"/>
    </source>
</evidence>
<dbReference type="GO" id="GO:0016757">
    <property type="term" value="F:glycosyltransferase activity"/>
    <property type="evidence" value="ECO:0007669"/>
    <property type="project" value="UniProtKB-KW"/>
</dbReference>
<keyword evidence="6" id="KW-0472">Membrane</keyword>
<dbReference type="SUPFAM" id="SSF53448">
    <property type="entry name" value="Nucleotide-diphospho-sugar transferases"/>
    <property type="match status" value="1"/>
</dbReference>
<comment type="subcellular location">
    <subcellularLocation>
        <location evidence="1">Cell membrane</location>
    </subcellularLocation>
</comment>
<feature type="domain" description="Glycosyltransferase 2-like" evidence="7">
    <location>
        <begin position="19"/>
        <end position="147"/>
    </location>
</feature>
<gene>
    <name evidence="8" type="ORF">ALP84_101040</name>
</gene>
<reference evidence="8 9" key="1">
    <citation type="submission" date="2018-08" db="EMBL/GenBank/DDBJ databases">
        <title>Recombination of ecologically and evolutionarily significant loci maintains genetic cohesion in the Pseudomonas syringae species complex.</title>
        <authorList>
            <person name="Dillon M."/>
            <person name="Thakur S."/>
            <person name="Almeida R.N.D."/>
            <person name="Weir B.S."/>
            <person name="Guttman D.S."/>
        </authorList>
    </citation>
    <scope>NUCLEOTIDE SEQUENCE [LARGE SCALE GENOMIC DNA]</scope>
    <source>
        <strain evidence="8 9">ICMP 6917</strain>
    </source>
</reference>
<dbReference type="GO" id="GO:0005886">
    <property type="term" value="C:plasma membrane"/>
    <property type="evidence" value="ECO:0007669"/>
    <property type="project" value="UniProtKB-SubCell"/>
</dbReference>
<evidence type="ECO:0000256" key="1">
    <source>
        <dbReference type="ARBA" id="ARBA00004236"/>
    </source>
</evidence>
<dbReference type="PANTHER" id="PTHR43646:SF2">
    <property type="entry name" value="GLYCOSYLTRANSFERASE 2-LIKE DOMAIN-CONTAINING PROTEIN"/>
    <property type="match status" value="1"/>
</dbReference>
<evidence type="ECO:0000256" key="3">
    <source>
        <dbReference type="ARBA" id="ARBA00022519"/>
    </source>
</evidence>
<keyword evidence="3" id="KW-0997">Cell inner membrane</keyword>
<comment type="caution">
    <text evidence="8">The sequence shown here is derived from an EMBL/GenBank/DDBJ whole genome shotgun (WGS) entry which is preliminary data.</text>
</comment>
<dbReference type="Pfam" id="PF00535">
    <property type="entry name" value="Glycos_transf_2"/>
    <property type="match status" value="1"/>
</dbReference>
<dbReference type="PANTHER" id="PTHR43646">
    <property type="entry name" value="GLYCOSYLTRANSFERASE"/>
    <property type="match status" value="1"/>
</dbReference>
<dbReference type="EMBL" id="RBRY01000185">
    <property type="protein sequence ID" value="RMR49778.1"/>
    <property type="molecule type" value="Genomic_DNA"/>
</dbReference>
<evidence type="ECO:0000313" key="9">
    <source>
        <dbReference type="Proteomes" id="UP000278332"/>
    </source>
</evidence>
<dbReference type="AlphaFoldDB" id="A0A3M4VD75"/>
<name>A0A3M4VD75_PSECI</name>
<evidence type="ECO:0000256" key="6">
    <source>
        <dbReference type="ARBA" id="ARBA00023136"/>
    </source>
</evidence>
<protein>
    <submittedName>
        <fullName evidence="8">Glycosyl transferase, group 2 protein</fullName>
    </submittedName>
</protein>
<keyword evidence="4" id="KW-0328">Glycosyltransferase</keyword>
<evidence type="ECO:0000259" key="7">
    <source>
        <dbReference type="Pfam" id="PF00535"/>
    </source>
</evidence>
<keyword evidence="2" id="KW-1003">Cell membrane</keyword>
<keyword evidence="5 8" id="KW-0808">Transferase</keyword>
<dbReference type="InterPro" id="IPR001173">
    <property type="entry name" value="Glyco_trans_2-like"/>
</dbReference>
<sequence length="239" mass="25383">MESRSSFSGHSGKSPLIGILIPVHNEEKLLGACLESLLQASRHPGLNGEQVTILVVLDSCTDHSADIALEYGVITLDVAARNVGQARAAGAGYLLEKGARWLASTDGDSNVAADWLVEQLALDADAVCGTITLPMQENGLSAAVQTLFEQHYQHRDGHRHIHGANLGVSAAAYLRAGGFPLLTCHEDVHLVRQLELSGARIAWSCRPRVTTSTRLDPRASGGFGDYLKSLAEGSSESGH</sequence>
<evidence type="ECO:0000256" key="2">
    <source>
        <dbReference type="ARBA" id="ARBA00022475"/>
    </source>
</evidence>
<accession>A0A3M4VD75</accession>
<proteinExistence type="predicted"/>
<organism evidence="8 9">
    <name type="scientific">Pseudomonas cichorii</name>
    <dbReference type="NCBI Taxonomy" id="36746"/>
    <lineage>
        <taxon>Bacteria</taxon>
        <taxon>Pseudomonadati</taxon>
        <taxon>Pseudomonadota</taxon>
        <taxon>Gammaproteobacteria</taxon>
        <taxon>Pseudomonadales</taxon>
        <taxon>Pseudomonadaceae</taxon>
        <taxon>Pseudomonas</taxon>
    </lineage>
</organism>
<dbReference type="Proteomes" id="UP000278332">
    <property type="component" value="Unassembled WGS sequence"/>
</dbReference>